<proteinExistence type="predicted"/>
<feature type="transmembrane region" description="Helical" evidence="1">
    <location>
        <begin position="35"/>
        <end position="54"/>
    </location>
</feature>
<reference evidence="2" key="1">
    <citation type="submission" date="2018-05" db="EMBL/GenBank/DDBJ databases">
        <authorList>
            <person name="Lanie J.A."/>
            <person name="Ng W.-L."/>
            <person name="Kazmierczak K.M."/>
            <person name="Andrzejewski T.M."/>
            <person name="Davidsen T.M."/>
            <person name="Wayne K.J."/>
            <person name="Tettelin H."/>
            <person name="Glass J.I."/>
            <person name="Rusch D."/>
            <person name="Podicherti R."/>
            <person name="Tsui H.-C.T."/>
            <person name="Winkler M.E."/>
        </authorList>
    </citation>
    <scope>NUCLEOTIDE SEQUENCE</scope>
</reference>
<evidence type="ECO:0000313" key="2">
    <source>
        <dbReference type="EMBL" id="SVD41745.1"/>
    </source>
</evidence>
<feature type="transmembrane region" description="Helical" evidence="1">
    <location>
        <begin position="112"/>
        <end position="131"/>
    </location>
</feature>
<evidence type="ECO:0000256" key="1">
    <source>
        <dbReference type="SAM" id="Phobius"/>
    </source>
</evidence>
<keyword evidence="1" id="KW-0472">Membrane</keyword>
<feature type="transmembrane region" description="Helical" evidence="1">
    <location>
        <begin position="60"/>
        <end position="79"/>
    </location>
</feature>
<feature type="transmembrane region" description="Helical" evidence="1">
    <location>
        <begin position="6"/>
        <end position="23"/>
    </location>
</feature>
<dbReference type="EMBL" id="UINC01149336">
    <property type="protein sequence ID" value="SVD41745.1"/>
    <property type="molecule type" value="Genomic_DNA"/>
</dbReference>
<accession>A0A382V6T8</accession>
<keyword evidence="1" id="KW-1133">Transmembrane helix</keyword>
<name>A0A382V6T8_9ZZZZ</name>
<gene>
    <name evidence="2" type="ORF">METZ01_LOCUS394599</name>
</gene>
<dbReference type="AlphaFoldDB" id="A0A382V6T8"/>
<protein>
    <submittedName>
        <fullName evidence="2">Uncharacterized protein</fullName>
    </submittedName>
</protein>
<sequence length="154" mass="17260">MSTAILPIVAAVSGLYTSLWGAFKDSPYEGFKPKTFPRSVYFNVVIFAALYALPAFHERVMALGLFQLFFVTMGLERFLAEIYKGFFRTEDQAKYFVPSRITFFGHHVASDLTRYAVGAAIVAVVFAVVWIDVTIEQFLWFAVTAYATGLLVSL</sequence>
<organism evidence="2">
    <name type="scientific">marine metagenome</name>
    <dbReference type="NCBI Taxonomy" id="408172"/>
    <lineage>
        <taxon>unclassified sequences</taxon>
        <taxon>metagenomes</taxon>
        <taxon>ecological metagenomes</taxon>
    </lineage>
</organism>
<keyword evidence="1" id="KW-0812">Transmembrane</keyword>
<feature type="non-terminal residue" evidence="2">
    <location>
        <position position="154"/>
    </location>
</feature>